<dbReference type="EMBL" id="KZ824653">
    <property type="protein sequence ID" value="RAK75950.1"/>
    <property type="molecule type" value="Genomic_DNA"/>
</dbReference>
<name>A0A8G1RME9_9EURO</name>
<dbReference type="Proteomes" id="UP000249789">
    <property type="component" value="Unassembled WGS sequence"/>
</dbReference>
<dbReference type="AlphaFoldDB" id="A0A8G1RME9"/>
<dbReference type="VEuPathDB" id="FungiDB:BO72DRAFT_512781"/>
<protein>
    <recommendedName>
        <fullName evidence="1">2EXR domain-containing protein</fullName>
    </recommendedName>
</protein>
<evidence type="ECO:0000259" key="1">
    <source>
        <dbReference type="Pfam" id="PF20150"/>
    </source>
</evidence>
<dbReference type="InterPro" id="IPR045518">
    <property type="entry name" value="2EXR"/>
</dbReference>
<feature type="domain" description="2EXR" evidence="1">
    <location>
        <begin position="11"/>
        <end position="109"/>
    </location>
</feature>
<accession>A0A8G1RME9</accession>
<keyword evidence="3" id="KW-1185">Reference proteome</keyword>
<dbReference type="OrthoDB" id="4488940at2759"/>
<dbReference type="Pfam" id="PF20150">
    <property type="entry name" value="2EXR"/>
    <property type="match status" value="1"/>
</dbReference>
<sequence>MPAPKNKHPAFRRFPWLPTELRLEIWKHALPILTDKATLYPWVEKTEWKWTRERFNRMYPTFYWPSSPGSNQIAMPLLYVSHESRSVALDWLNKHRPLRKRFRHKGTYFLTRPFIPVIDTLYLANAWFDPASPDRYPWLEHQPGIMNVAVSESVIMADQALLCHFVKYFSGIRSISIVVGDGPAPYTSDLPRKDKMTERWEIDGPRETILKWEDRRGEVMAWNPNGMISATLHTLVILTYPHLSRVVAKSWYPRTITIDAVRAVRR</sequence>
<dbReference type="RefSeq" id="XP_040799960.1">
    <property type="nucleotide sequence ID" value="XM_040949452.1"/>
</dbReference>
<dbReference type="GeneID" id="63866786"/>
<gene>
    <name evidence="2" type="ORF">BO72DRAFT_512781</name>
</gene>
<proteinExistence type="predicted"/>
<reference evidence="2 3" key="1">
    <citation type="submission" date="2018-02" db="EMBL/GenBank/DDBJ databases">
        <title>The genomes of Aspergillus section Nigri reveals drivers in fungal speciation.</title>
        <authorList>
            <consortium name="DOE Joint Genome Institute"/>
            <person name="Vesth T.C."/>
            <person name="Nybo J."/>
            <person name="Theobald S."/>
            <person name="Brandl J."/>
            <person name="Frisvad J.C."/>
            <person name="Nielsen K.F."/>
            <person name="Lyhne E.K."/>
            <person name="Kogle M.E."/>
            <person name="Kuo A."/>
            <person name="Riley R."/>
            <person name="Clum A."/>
            <person name="Nolan M."/>
            <person name="Lipzen A."/>
            <person name="Salamov A."/>
            <person name="Henrissat B."/>
            <person name="Wiebenga A."/>
            <person name="De vries R.P."/>
            <person name="Grigoriev I.V."/>
            <person name="Mortensen U.H."/>
            <person name="Andersen M.R."/>
            <person name="Baker S.E."/>
        </authorList>
    </citation>
    <scope>NUCLEOTIDE SEQUENCE [LARGE SCALE GENOMIC DNA]</scope>
    <source>
        <strain evidence="2 3">CBS 313.89</strain>
    </source>
</reference>
<evidence type="ECO:0000313" key="3">
    <source>
        <dbReference type="Proteomes" id="UP000249789"/>
    </source>
</evidence>
<organism evidence="2 3">
    <name type="scientific">Aspergillus fijiensis CBS 313.89</name>
    <dbReference type="NCBI Taxonomy" id="1448319"/>
    <lineage>
        <taxon>Eukaryota</taxon>
        <taxon>Fungi</taxon>
        <taxon>Dikarya</taxon>
        <taxon>Ascomycota</taxon>
        <taxon>Pezizomycotina</taxon>
        <taxon>Eurotiomycetes</taxon>
        <taxon>Eurotiomycetidae</taxon>
        <taxon>Eurotiales</taxon>
        <taxon>Aspergillaceae</taxon>
        <taxon>Aspergillus</taxon>
    </lineage>
</organism>
<evidence type="ECO:0000313" key="2">
    <source>
        <dbReference type="EMBL" id="RAK75950.1"/>
    </source>
</evidence>